<accession>A0A9P5TY78</accession>
<reference evidence="2" key="1">
    <citation type="submission" date="2020-11" db="EMBL/GenBank/DDBJ databases">
        <authorList>
            <consortium name="DOE Joint Genome Institute"/>
            <person name="Ahrendt S."/>
            <person name="Riley R."/>
            <person name="Andreopoulos W."/>
            <person name="Labutti K."/>
            <person name="Pangilinan J."/>
            <person name="Ruiz-Duenas F.J."/>
            <person name="Barrasa J.M."/>
            <person name="Sanchez-Garcia M."/>
            <person name="Camarero S."/>
            <person name="Miyauchi S."/>
            <person name="Serrano A."/>
            <person name="Linde D."/>
            <person name="Babiker R."/>
            <person name="Drula E."/>
            <person name="Ayuso-Fernandez I."/>
            <person name="Pacheco R."/>
            <person name="Padilla G."/>
            <person name="Ferreira P."/>
            <person name="Barriuso J."/>
            <person name="Kellner H."/>
            <person name="Castanera R."/>
            <person name="Alfaro M."/>
            <person name="Ramirez L."/>
            <person name="Pisabarro A.G."/>
            <person name="Kuo A."/>
            <person name="Tritt A."/>
            <person name="Lipzen A."/>
            <person name="He G."/>
            <person name="Yan M."/>
            <person name="Ng V."/>
            <person name="Cullen D."/>
            <person name="Martin F."/>
            <person name="Rosso M.-N."/>
            <person name="Henrissat B."/>
            <person name="Hibbett D."/>
            <person name="Martinez A.T."/>
            <person name="Grigoriev I.V."/>
        </authorList>
    </citation>
    <scope>NUCLEOTIDE SEQUENCE</scope>
    <source>
        <strain evidence="2">AH 40177</strain>
    </source>
</reference>
<evidence type="ECO:0000313" key="3">
    <source>
        <dbReference type="Proteomes" id="UP000772434"/>
    </source>
</evidence>
<organism evidence="2 3">
    <name type="scientific">Rhodocollybia butyracea</name>
    <dbReference type="NCBI Taxonomy" id="206335"/>
    <lineage>
        <taxon>Eukaryota</taxon>
        <taxon>Fungi</taxon>
        <taxon>Dikarya</taxon>
        <taxon>Basidiomycota</taxon>
        <taxon>Agaricomycotina</taxon>
        <taxon>Agaricomycetes</taxon>
        <taxon>Agaricomycetidae</taxon>
        <taxon>Agaricales</taxon>
        <taxon>Marasmiineae</taxon>
        <taxon>Omphalotaceae</taxon>
        <taxon>Rhodocollybia</taxon>
    </lineage>
</organism>
<comment type="caution">
    <text evidence="2">The sequence shown here is derived from an EMBL/GenBank/DDBJ whole genome shotgun (WGS) entry which is preliminary data.</text>
</comment>
<keyword evidence="3" id="KW-1185">Reference proteome</keyword>
<evidence type="ECO:0000313" key="2">
    <source>
        <dbReference type="EMBL" id="KAF9058924.1"/>
    </source>
</evidence>
<feature type="region of interest" description="Disordered" evidence="1">
    <location>
        <begin position="288"/>
        <end position="315"/>
    </location>
</feature>
<sequence>MRPTVSRPRASCSSPRPSFTPNDLYSVDRRTPLSSAVSVTEAQLDQVATPHTATEQVEEMPGVEVDSFDVDEFGYPEDHWVDYNGGSGADPPSAPIFSTVASLSRPSSSPSPVPYSSTLPRSESLSLSHTAPTTDDASPNPTSEPLPPSTSSSSPSHRPLPLPPWTNLLPQPFSKSSKKRKRKTTETSLLSSAILASGSTPTIAHVSAEESDAHSSGYPVITYRLRGESGDIVMKEDYMANFIQVSADTKQWEKERSNRKKVKGKKVAWAPDVGFMHDVDSVHIKDEDFDMGLPDERSETQSRSGGHIRNEESHT</sequence>
<gene>
    <name evidence="2" type="ORF">BDP27DRAFT_1342428</name>
</gene>
<name>A0A9P5TY78_9AGAR</name>
<feature type="compositionally biased region" description="Low complexity" evidence="1">
    <location>
        <begin position="165"/>
        <end position="175"/>
    </location>
</feature>
<feature type="region of interest" description="Disordered" evidence="1">
    <location>
        <begin position="1"/>
        <end position="27"/>
    </location>
</feature>
<dbReference type="Proteomes" id="UP000772434">
    <property type="component" value="Unassembled WGS sequence"/>
</dbReference>
<feature type="compositionally biased region" description="Low complexity" evidence="1">
    <location>
        <begin position="1"/>
        <end position="17"/>
    </location>
</feature>
<dbReference type="AlphaFoldDB" id="A0A9P5TY78"/>
<feature type="compositionally biased region" description="Low complexity" evidence="1">
    <location>
        <begin position="98"/>
        <end position="120"/>
    </location>
</feature>
<proteinExistence type="predicted"/>
<protein>
    <submittedName>
        <fullName evidence="2">Uncharacterized protein</fullName>
    </submittedName>
</protein>
<feature type="region of interest" description="Disordered" evidence="1">
    <location>
        <begin position="74"/>
        <end position="188"/>
    </location>
</feature>
<evidence type="ECO:0000256" key="1">
    <source>
        <dbReference type="SAM" id="MobiDB-lite"/>
    </source>
</evidence>
<feature type="compositionally biased region" description="Polar residues" evidence="1">
    <location>
        <begin position="121"/>
        <end position="137"/>
    </location>
</feature>
<dbReference type="EMBL" id="JADNRY010000336">
    <property type="protein sequence ID" value="KAF9058924.1"/>
    <property type="molecule type" value="Genomic_DNA"/>
</dbReference>